<comment type="caution">
    <text evidence="1">The sequence shown here is derived from an EMBL/GenBank/DDBJ whole genome shotgun (WGS) entry which is preliminary data.</text>
</comment>
<dbReference type="InterPro" id="IPR009003">
    <property type="entry name" value="Peptidase_S1_PA"/>
</dbReference>
<keyword evidence="1" id="KW-0378">Hydrolase</keyword>
<sequence length="341" mass="39452">MEELVLSTKTDIIIDVFNFFTSEANNPQLFERIKAYVLTDPIAKLNINYEARLAFGYFSCSDYMHYVFNCYEEKDRIKLYPNGIPDDLINRILNRFESNHIIQITDHYNMTPRERYYKACVPIAKFLNDKHMLLSKVLGFNYVAKTYNKSVFKIDIKDDDSNTNIGNAFLCTFLNKTFLISNFHVTGSKISNFKVFDIDNHEYTVNNLIYCEKRDLSIVKLDSYGDAVAFKLSNDLVLLSEILTIGYPPVPFTRDSYLLLHKGEINSIVQTYNNLDFFIFSAKTNPGNSGGPVVNSYGNVLGIITQQLEEQEWYKNSKLPYYAAIPSKIIMDFISEKFNYL</sequence>
<keyword evidence="1" id="KW-0645">Protease</keyword>
<gene>
    <name evidence="1" type="ORF">QM524_11720</name>
</gene>
<dbReference type="PANTHER" id="PTHR43019:SF23">
    <property type="entry name" value="PROTEASE DO-LIKE 5, CHLOROPLASTIC"/>
    <property type="match status" value="1"/>
</dbReference>
<dbReference type="Gene3D" id="2.40.10.120">
    <property type="match status" value="1"/>
</dbReference>
<name>A0ABT6Y8H4_9BACT</name>
<proteinExistence type="predicted"/>
<dbReference type="RefSeq" id="WP_283344740.1">
    <property type="nucleotide sequence ID" value="NZ_JASHIF010000009.1"/>
</dbReference>
<protein>
    <submittedName>
        <fullName evidence="1">Serine protease</fullName>
    </submittedName>
</protein>
<dbReference type="Pfam" id="PF13365">
    <property type="entry name" value="Trypsin_2"/>
    <property type="match status" value="1"/>
</dbReference>
<dbReference type="GO" id="GO:0006508">
    <property type="term" value="P:proteolysis"/>
    <property type="evidence" value="ECO:0007669"/>
    <property type="project" value="UniProtKB-KW"/>
</dbReference>
<evidence type="ECO:0000313" key="1">
    <source>
        <dbReference type="EMBL" id="MDI9859879.1"/>
    </source>
</evidence>
<organism evidence="1 2">
    <name type="scientific">Flectobacillus roseus</name>
    <dbReference type="NCBI Taxonomy" id="502259"/>
    <lineage>
        <taxon>Bacteria</taxon>
        <taxon>Pseudomonadati</taxon>
        <taxon>Bacteroidota</taxon>
        <taxon>Cytophagia</taxon>
        <taxon>Cytophagales</taxon>
        <taxon>Flectobacillaceae</taxon>
        <taxon>Flectobacillus</taxon>
    </lineage>
</organism>
<dbReference type="PANTHER" id="PTHR43019">
    <property type="entry name" value="SERINE ENDOPROTEASE DEGS"/>
    <property type="match status" value="1"/>
</dbReference>
<keyword evidence="2" id="KW-1185">Reference proteome</keyword>
<dbReference type="GO" id="GO:0008233">
    <property type="term" value="F:peptidase activity"/>
    <property type="evidence" value="ECO:0007669"/>
    <property type="project" value="UniProtKB-KW"/>
</dbReference>
<dbReference type="EMBL" id="JASHIF010000009">
    <property type="protein sequence ID" value="MDI9859879.1"/>
    <property type="molecule type" value="Genomic_DNA"/>
</dbReference>
<reference evidence="1 2" key="1">
    <citation type="submission" date="2023-05" db="EMBL/GenBank/DDBJ databases">
        <title>Novel species of genus Flectobacillus isolated from stream in China.</title>
        <authorList>
            <person name="Lu H."/>
        </authorList>
    </citation>
    <scope>NUCLEOTIDE SEQUENCE [LARGE SCALE GENOMIC DNA]</scope>
    <source>
        <strain evidence="1 2">KCTC 42575</strain>
    </source>
</reference>
<dbReference type="Proteomes" id="UP001236507">
    <property type="component" value="Unassembled WGS sequence"/>
</dbReference>
<evidence type="ECO:0000313" key="2">
    <source>
        <dbReference type="Proteomes" id="UP001236507"/>
    </source>
</evidence>
<accession>A0ABT6Y8H4</accession>
<dbReference type="SUPFAM" id="SSF50494">
    <property type="entry name" value="Trypsin-like serine proteases"/>
    <property type="match status" value="1"/>
</dbReference>